<feature type="signal peptide" evidence="7">
    <location>
        <begin position="1"/>
        <end position="18"/>
    </location>
</feature>
<dbReference type="PANTHER" id="PTHR11972">
    <property type="entry name" value="NADPH OXIDASE"/>
    <property type="match status" value="1"/>
</dbReference>
<sequence>MSPWVVWALLLGASGLHALNCTVEKMAMVKAVALGPIELKALLLAETACFQVSLLTTTASWIAVAIAATPAMVNSPVTSATVFDGASGLLRLYDLGGYEVNQVLLQDDQSSIAVIATSVVHGHLSFVFERSMRARLSTDVPIMRGKPTTIVWAYGDRAWPSHHADRGASLITITDGGGSGSGVTSSFVSSYTLLIVASSCLIIVGLAIAGTSFNPPRAARALCRPPVPGHPAPLHRVLADATRGEVVVVVVYMGTLAVVSAYVVKQFGSVTAMRRVALVSGHVALTSLMFLLLPVARGYHWELIFGVSHDRVHKFHRWLGGVVVAASTLHLIANVQRGVDVASTKQYGTQGVVPLYGMLAFACFVSLGLLGAIQSLRREAYELFYYHHRVFSAVALVLVILHSSVVAGALAFPLVIYGCSLVQRWRAHCTGLEAIVHLPSKSARCRSVVLLLPFSPTAKAYAASINAGAYFYVQVPSVSRLEWHPFSAVVAPEGGSIGFCMKAPTGGSFVDRVCLLAEQTRALRVRLEGPYGKIGFDLDAYDVVILLAGGIGITPLLNIINLHRHRRKVQPATQLMLHWIVKEPHDLLCADRLMFPLPLDVLAHFYVTQAHSNGIIESATGVSVTFEAKRPAVEDLLTLDPFADRRVAVIVCGPAALVDDAQYHAFIRGFDLHKELFCLWLLLSALPFAATAATSSVCDSVAFADAPVIALGRSPMTIKSLVQGTDVCFQVTLADATAKWVSLSVASTPKMVHNPPENVVVYDITTPPAMLFTMHGYGHHDTRLNNDQTPIVVTSSSSVNGVAQFTFQRKLAAVVASDVAIDPNGVTILTWAYGSEDFPSTHSACGAAELTLNSVTNANAPLDTLYTAVIGAGVLGTMLLLGVVATHLGRFRFFNHMTLCAPPKSDKGVSFVLQILADLKVGELVIVLCFVGALVGASLYLQTPTPILNYAQFSFVSGHLATLSLVFSLLPIARGPHWHFLFGISHDRILKFHRGSSRGAIIFGLLHLFLNLKFTSPTSTQVYGQTEVIPLAGLVALGCFVLLGIVGYEPIRRRFYAYFYLHHRVFSLIGLVAIMLHSAVVRYMMVLPLVLYGLSGVLRVRAFCNKYAARVEISSTNVVTITLPSSAQTKQWATTMNPGAFFYVHVPSVSAVEWHPFSAIATPDGESIAFCIKSMTKGRFTDAVHEKALSLSTMSLPVVVGGPYGKLSVDLSRYDVVLMVAGGIGITPMLSTVNQLLSRTQKVDAKLHLFWTVRTATELLCADRLMFPLPTALHHRFYVSNATAEGTVMSETSGPVPYFAGRPVLDELVNNIGFVGKSVCVLACGPPSLVRDSQDHARRCGFDFHKEEFLF</sequence>
<keyword evidence="11" id="KW-1185">Reference proteome</keyword>
<dbReference type="Pfam" id="PF08022">
    <property type="entry name" value="FAD_binding_8"/>
    <property type="match status" value="2"/>
</dbReference>
<feature type="transmembrane region" description="Helical" evidence="6">
    <location>
        <begin position="865"/>
        <end position="888"/>
    </location>
</feature>
<dbReference type="EMBL" id="JNBR01001844">
    <property type="protein sequence ID" value="OQR84603.1"/>
    <property type="molecule type" value="Genomic_DNA"/>
</dbReference>
<dbReference type="SUPFAM" id="SSF63380">
    <property type="entry name" value="Riboflavin synthase domain-like"/>
    <property type="match status" value="1"/>
</dbReference>
<feature type="domain" description="DOMON" evidence="8">
    <location>
        <begin position="35"/>
        <end position="155"/>
    </location>
</feature>
<dbReference type="InterPro" id="IPR017927">
    <property type="entry name" value="FAD-bd_FR_type"/>
</dbReference>
<dbReference type="Gene3D" id="2.40.30.10">
    <property type="entry name" value="Translation factors"/>
    <property type="match status" value="1"/>
</dbReference>
<reference evidence="10 11" key="1">
    <citation type="journal article" date="2014" name="Genome Biol. Evol.">
        <title>The secreted proteins of Achlya hypogyna and Thraustotheca clavata identify the ancestral oomycete secretome and reveal gene acquisitions by horizontal gene transfer.</title>
        <authorList>
            <person name="Misner I."/>
            <person name="Blouin N."/>
            <person name="Leonard G."/>
            <person name="Richards T.A."/>
            <person name="Lane C.E."/>
        </authorList>
    </citation>
    <scope>NUCLEOTIDE SEQUENCE [LARGE SCALE GENOMIC DNA]</scope>
    <source>
        <strain evidence="10 11">ATCC 48635</strain>
    </source>
</reference>
<evidence type="ECO:0000256" key="5">
    <source>
        <dbReference type="ARBA" id="ARBA00023136"/>
    </source>
</evidence>
<keyword evidence="2 6" id="KW-0812">Transmembrane</keyword>
<evidence type="ECO:0000256" key="6">
    <source>
        <dbReference type="SAM" id="Phobius"/>
    </source>
</evidence>
<feature type="transmembrane region" description="Helical" evidence="6">
    <location>
        <begin position="393"/>
        <end position="417"/>
    </location>
</feature>
<feature type="transmembrane region" description="Helical" evidence="6">
    <location>
        <begin position="921"/>
        <end position="941"/>
    </location>
</feature>
<keyword evidence="4" id="KW-0560">Oxidoreductase</keyword>
<dbReference type="PANTHER" id="PTHR11972:SF69">
    <property type="entry name" value="FERRIC REDUCTION OXIDASE 6-RELATED"/>
    <property type="match status" value="1"/>
</dbReference>
<comment type="subcellular location">
    <subcellularLocation>
        <location evidence="1">Membrane</location>
        <topology evidence="1">Multi-pass membrane protein</topology>
    </subcellularLocation>
</comment>
<feature type="transmembrane region" description="Helical" evidence="6">
    <location>
        <begin position="953"/>
        <end position="974"/>
    </location>
</feature>
<feature type="chain" id="PRO_5013343045" evidence="7">
    <location>
        <begin position="19"/>
        <end position="1351"/>
    </location>
</feature>
<comment type="caution">
    <text evidence="10">The sequence shown here is derived from an EMBL/GenBank/DDBJ whole genome shotgun (WGS) entry which is preliminary data.</text>
</comment>
<keyword evidence="5 6" id="KW-0472">Membrane</keyword>
<feature type="domain" description="FAD-binding FR-type" evidence="9">
    <location>
        <begin position="422"/>
        <end position="537"/>
    </location>
</feature>
<dbReference type="CDD" id="cd06186">
    <property type="entry name" value="NOX_Duox_like_FAD_NADP"/>
    <property type="match status" value="2"/>
</dbReference>
<evidence type="ECO:0000256" key="3">
    <source>
        <dbReference type="ARBA" id="ARBA00022989"/>
    </source>
</evidence>
<dbReference type="CDD" id="cd09631">
    <property type="entry name" value="DOMON_DOH"/>
    <property type="match status" value="2"/>
</dbReference>
<dbReference type="Gene3D" id="3.40.50.80">
    <property type="entry name" value="Nucleotide-binding domain of ferredoxin-NADP reductase (FNR) module"/>
    <property type="match status" value="2"/>
</dbReference>
<feature type="transmembrane region" description="Helical" evidence="6">
    <location>
        <begin position="191"/>
        <end position="210"/>
    </location>
</feature>
<evidence type="ECO:0000256" key="7">
    <source>
        <dbReference type="SAM" id="SignalP"/>
    </source>
</evidence>
<keyword evidence="3 6" id="KW-1133">Transmembrane helix</keyword>
<dbReference type="PROSITE" id="PS51384">
    <property type="entry name" value="FAD_FR"/>
    <property type="match status" value="2"/>
</dbReference>
<evidence type="ECO:0000259" key="9">
    <source>
        <dbReference type="PROSITE" id="PS51384"/>
    </source>
</evidence>
<dbReference type="SFLD" id="SFLDS00052">
    <property type="entry name" value="Ferric_Reductase_Domain"/>
    <property type="match status" value="2"/>
</dbReference>
<dbReference type="InterPro" id="IPR013112">
    <property type="entry name" value="FAD-bd_8"/>
</dbReference>
<feature type="transmembrane region" description="Helical" evidence="6">
    <location>
        <begin position="315"/>
        <end position="333"/>
    </location>
</feature>
<keyword evidence="7" id="KW-0732">Signal</keyword>
<dbReference type="GO" id="GO:0005886">
    <property type="term" value="C:plasma membrane"/>
    <property type="evidence" value="ECO:0007669"/>
    <property type="project" value="TreeGrafter"/>
</dbReference>
<dbReference type="OrthoDB" id="167398at2759"/>
<evidence type="ECO:0000256" key="2">
    <source>
        <dbReference type="ARBA" id="ARBA00022692"/>
    </source>
</evidence>
<dbReference type="InterPro" id="IPR017938">
    <property type="entry name" value="Riboflavin_synthase-like_b-brl"/>
</dbReference>
<dbReference type="InterPro" id="IPR013121">
    <property type="entry name" value="Fe_red_NAD-bd_6"/>
</dbReference>
<evidence type="ECO:0000256" key="1">
    <source>
        <dbReference type="ARBA" id="ARBA00004141"/>
    </source>
</evidence>
<feature type="transmembrane region" description="Helical" evidence="6">
    <location>
        <begin position="353"/>
        <end position="373"/>
    </location>
</feature>
<feature type="transmembrane region" description="Helical" evidence="6">
    <location>
        <begin position="246"/>
        <end position="264"/>
    </location>
</feature>
<evidence type="ECO:0000313" key="11">
    <source>
        <dbReference type="Proteomes" id="UP000243579"/>
    </source>
</evidence>
<gene>
    <name evidence="10" type="ORF">ACHHYP_13151</name>
</gene>
<protein>
    <submittedName>
        <fullName evidence="10">Transmembrane protein</fullName>
    </submittedName>
</protein>
<evidence type="ECO:0000313" key="10">
    <source>
        <dbReference type="EMBL" id="OQR84603.1"/>
    </source>
</evidence>
<feature type="domain" description="FAD-binding FR-type" evidence="9">
    <location>
        <begin position="1100"/>
        <end position="1210"/>
    </location>
</feature>
<accession>A0A1V9YFS5</accession>
<feature type="transmembrane region" description="Helical" evidence="6">
    <location>
        <begin position="1028"/>
        <end position="1048"/>
    </location>
</feature>
<dbReference type="Pfam" id="PF01794">
    <property type="entry name" value="Ferric_reduct"/>
    <property type="match status" value="2"/>
</dbReference>
<feature type="transmembrane region" description="Helical" evidence="6">
    <location>
        <begin position="276"/>
        <end position="295"/>
    </location>
</feature>
<dbReference type="InterPro" id="IPR005018">
    <property type="entry name" value="DOMON_domain"/>
</dbReference>
<dbReference type="Pfam" id="PF08030">
    <property type="entry name" value="NAD_binding_6"/>
    <property type="match status" value="2"/>
</dbReference>
<dbReference type="InterPro" id="IPR045266">
    <property type="entry name" value="DOH_DOMON"/>
</dbReference>
<organism evidence="10 11">
    <name type="scientific">Achlya hypogyna</name>
    <name type="common">Oomycete</name>
    <name type="synonym">Protoachlya hypogyna</name>
    <dbReference type="NCBI Taxonomy" id="1202772"/>
    <lineage>
        <taxon>Eukaryota</taxon>
        <taxon>Sar</taxon>
        <taxon>Stramenopiles</taxon>
        <taxon>Oomycota</taxon>
        <taxon>Saprolegniomycetes</taxon>
        <taxon>Saprolegniales</taxon>
        <taxon>Achlyaceae</taxon>
        <taxon>Achlya</taxon>
    </lineage>
</organism>
<dbReference type="SFLD" id="SFLDG01168">
    <property type="entry name" value="Ferric_reductase_subgroup_(FRE"/>
    <property type="match status" value="2"/>
</dbReference>
<feature type="transmembrane region" description="Helical" evidence="6">
    <location>
        <begin position="448"/>
        <end position="473"/>
    </location>
</feature>
<name>A0A1V9YFS5_ACHHY</name>
<dbReference type="PROSITE" id="PS50836">
    <property type="entry name" value="DOMON"/>
    <property type="match status" value="1"/>
</dbReference>
<feature type="transmembrane region" description="Helical" evidence="6">
    <location>
        <begin position="540"/>
        <end position="560"/>
    </location>
</feature>
<evidence type="ECO:0000259" key="8">
    <source>
        <dbReference type="PROSITE" id="PS50836"/>
    </source>
</evidence>
<dbReference type="Proteomes" id="UP000243579">
    <property type="component" value="Unassembled WGS sequence"/>
</dbReference>
<proteinExistence type="predicted"/>
<dbReference type="SUPFAM" id="SSF52343">
    <property type="entry name" value="Ferredoxin reductase-like, C-terminal NADP-linked domain"/>
    <property type="match status" value="2"/>
</dbReference>
<dbReference type="InterPro" id="IPR013130">
    <property type="entry name" value="Fe3_Rdtase_TM_dom"/>
</dbReference>
<dbReference type="STRING" id="1202772.A0A1V9YFS5"/>
<dbReference type="InterPro" id="IPR039261">
    <property type="entry name" value="FNR_nucleotide-bd"/>
</dbReference>
<dbReference type="GO" id="GO:0016491">
    <property type="term" value="F:oxidoreductase activity"/>
    <property type="evidence" value="ECO:0007669"/>
    <property type="project" value="UniProtKB-KW"/>
</dbReference>
<dbReference type="InterPro" id="IPR050369">
    <property type="entry name" value="RBOH/FRE"/>
</dbReference>
<evidence type="ECO:0000256" key="4">
    <source>
        <dbReference type="ARBA" id="ARBA00023002"/>
    </source>
</evidence>